<accession>A0ABZ2NTG0</accession>
<feature type="transmembrane region" description="Helical" evidence="7">
    <location>
        <begin position="120"/>
        <end position="145"/>
    </location>
</feature>
<proteinExistence type="inferred from homology"/>
<keyword evidence="5 7" id="KW-1133">Transmembrane helix</keyword>
<dbReference type="PANTHER" id="PTHR43663">
    <property type="entry name" value="CHROMATE TRANSPORT PROTEIN-RELATED"/>
    <property type="match status" value="1"/>
</dbReference>
<reference evidence="8" key="1">
    <citation type="journal article" date="2021" name="Int. J. Syst. Evol. Microbiol.">
        <title>Bradyrhizobium septentrionale sp. nov. (sv. septentrionale) and Bradyrhizobium quebecense sp. nov. (sv. septentrionale) associated with legumes native to Canada possess rearranged symbiosis genes and numerous insertion sequences.</title>
        <authorList>
            <person name="Bromfield E.S.P."/>
            <person name="Cloutier S."/>
        </authorList>
    </citation>
    <scope>NUCLEOTIDE SEQUENCE</scope>
    <source>
        <strain evidence="8">5S5</strain>
    </source>
</reference>
<evidence type="ECO:0000256" key="1">
    <source>
        <dbReference type="ARBA" id="ARBA00004651"/>
    </source>
</evidence>
<dbReference type="EMBL" id="CP147711">
    <property type="protein sequence ID" value="WXC78210.1"/>
    <property type="molecule type" value="Genomic_DNA"/>
</dbReference>
<dbReference type="InterPro" id="IPR052518">
    <property type="entry name" value="CHR_Transporter"/>
</dbReference>
<dbReference type="Proteomes" id="UP001432046">
    <property type="component" value="Chromosome"/>
</dbReference>
<feature type="transmembrane region" description="Helical" evidence="7">
    <location>
        <begin position="25"/>
        <end position="44"/>
    </location>
</feature>
<dbReference type="InterPro" id="IPR003370">
    <property type="entry name" value="Chromate_transpt"/>
</dbReference>
<gene>
    <name evidence="8" type="ORF">WDK88_33130</name>
</gene>
<reference evidence="8" key="2">
    <citation type="submission" date="2024-03" db="EMBL/GenBank/DDBJ databases">
        <authorList>
            <person name="Bromfield E.S.P."/>
            <person name="Cloutier S."/>
        </authorList>
    </citation>
    <scope>NUCLEOTIDE SEQUENCE</scope>
    <source>
        <strain evidence="8">5S5</strain>
    </source>
</reference>
<evidence type="ECO:0000256" key="2">
    <source>
        <dbReference type="ARBA" id="ARBA00005262"/>
    </source>
</evidence>
<name>A0ABZ2NTG0_9BRAD</name>
<keyword evidence="4 7" id="KW-0812">Transmembrane</keyword>
<evidence type="ECO:0000256" key="6">
    <source>
        <dbReference type="ARBA" id="ARBA00023136"/>
    </source>
</evidence>
<dbReference type="Pfam" id="PF02417">
    <property type="entry name" value="Chromate_transp"/>
    <property type="match status" value="1"/>
</dbReference>
<dbReference type="RefSeq" id="WP_051346529.1">
    <property type="nucleotide sequence ID" value="NZ_CP147708.1"/>
</dbReference>
<dbReference type="PANTHER" id="PTHR43663:SF1">
    <property type="entry name" value="CHROMATE TRANSPORTER"/>
    <property type="match status" value="1"/>
</dbReference>
<evidence type="ECO:0000256" key="3">
    <source>
        <dbReference type="ARBA" id="ARBA00022475"/>
    </source>
</evidence>
<comment type="similarity">
    <text evidence="2">Belongs to the chromate ion transporter (CHR) (TC 2.A.51) family.</text>
</comment>
<evidence type="ECO:0000256" key="7">
    <source>
        <dbReference type="SAM" id="Phobius"/>
    </source>
</evidence>
<feature type="transmembrane region" description="Helical" evidence="7">
    <location>
        <begin position="88"/>
        <end position="114"/>
    </location>
</feature>
<sequence>MSEIDEKPQVTGDEATSGSVSLGRVFLEFLIIGASSFGGVVPYLRGRLVTKLQWLRDKEFVELLSISQSLPGLNATNMAILVGQKLRGALGAIVAVLGMCLPGGVLMFIAGIVYRAHGDHMWATAALKGVAAASVGLILSTVVQLSRRSFAQRIDFVFVALTVIAVDLLHQSVLRTLIVVGLMAILWHRPRNEGKAEAVQ</sequence>
<keyword evidence="6 7" id="KW-0472">Membrane</keyword>
<evidence type="ECO:0000313" key="9">
    <source>
        <dbReference type="Proteomes" id="UP001432046"/>
    </source>
</evidence>
<evidence type="ECO:0000256" key="5">
    <source>
        <dbReference type="ARBA" id="ARBA00022989"/>
    </source>
</evidence>
<protein>
    <submittedName>
        <fullName evidence="8">Chromate transporter</fullName>
    </submittedName>
</protein>
<keyword evidence="9" id="KW-1185">Reference proteome</keyword>
<keyword evidence="3" id="KW-1003">Cell membrane</keyword>
<evidence type="ECO:0000256" key="4">
    <source>
        <dbReference type="ARBA" id="ARBA00022692"/>
    </source>
</evidence>
<evidence type="ECO:0000313" key="8">
    <source>
        <dbReference type="EMBL" id="WXC78210.1"/>
    </source>
</evidence>
<comment type="subcellular location">
    <subcellularLocation>
        <location evidence="1">Cell membrane</location>
        <topology evidence="1">Multi-pass membrane protein</topology>
    </subcellularLocation>
</comment>
<organism evidence="8 9">
    <name type="scientific">Bradyrhizobium septentrionale</name>
    <dbReference type="NCBI Taxonomy" id="1404411"/>
    <lineage>
        <taxon>Bacteria</taxon>
        <taxon>Pseudomonadati</taxon>
        <taxon>Pseudomonadota</taxon>
        <taxon>Alphaproteobacteria</taxon>
        <taxon>Hyphomicrobiales</taxon>
        <taxon>Nitrobacteraceae</taxon>
        <taxon>Bradyrhizobium</taxon>
    </lineage>
</organism>
<feature type="transmembrane region" description="Helical" evidence="7">
    <location>
        <begin position="157"/>
        <end position="187"/>
    </location>
</feature>